<dbReference type="EMBL" id="CP023778">
    <property type="protein sequence ID" value="ATL67790.1"/>
    <property type="molecule type" value="Genomic_DNA"/>
</dbReference>
<dbReference type="PROSITE" id="PS51387">
    <property type="entry name" value="FAD_PCMH"/>
    <property type="match status" value="1"/>
</dbReference>
<dbReference type="SUPFAM" id="SSF55103">
    <property type="entry name" value="FAD-linked oxidases, C-terminal domain"/>
    <property type="match status" value="1"/>
</dbReference>
<evidence type="ECO:0000313" key="8">
    <source>
        <dbReference type="EMBL" id="ATL67790.1"/>
    </source>
</evidence>
<dbReference type="GO" id="GO:0009690">
    <property type="term" value="P:cytokinin metabolic process"/>
    <property type="evidence" value="ECO:0007669"/>
    <property type="project" value="InterPro"/>
</dbReference>
<evidence type="ECO:0000256" key="4">
    <source>
        <dbReference type="ARBA" id="ARBA00022827"/>
    </source>
</evidence>
<feature type="region of interest" description="Disordered" evidence="6">
    <location>
        <begin position="1"/>
        <end position="46"/>
    </location>
</feature>
<dbReference type="InterPro" id="IPR016167">
    <property type="entry name" value="FAD-bd_PCMH_sub1"/>
</dbReference>
<dbReference type="KEGG" id="ntp:CRH09_17900"/>
<reference evidence="8 9" key="1">
    <citation type="submission" date="2017-10" db="EMBL/GenBank/DDBJ databases">
        <title>Comparative genomics between pathogenic Norcardia.</title>
        <authorList>
            <person name="Zeng L."/>
        </authorList>
    </citation>
    <scope>NUCLEOTIDE SEQUENCE [LARGE SCALE GENOMIC DNA]</scope>
    <source>
        <strain evidence="8 9">NC_YFY_NT001</strain>
    </source>
</reference>
<keyword evidence="3" id="KW-0285">Flavoprotein</keyword>
<dbReference type="Gene3D" id="3.30.465.10">
    <property type="match status" value="1"/>
</dbReference>
<dbReference type="InterPro" id="IPR006094">
    <property type="entry name" value="Oxid_FAD_bind_N"/>
</dbReference>
<dbReference type="Proteomes" id="UP000221961">
    <property type="component" value="Chromosome"/>
</dbReference>
<gene>
    <name evidence="8" type="ORF">CRH09_17900</name>
</gene>
<evidence type="ECO:0000256" key="3">
    <source>
        <dbReference type="ARBA" id="ARBA00022630"/>
    </source>
</evidence>
<dbReference type="Gene3D" id="3.40.462.10">
    <property type="entry name" value="FAD-linked oxidases, C-terminal domain"/>
    <property type="match status" value="1"/>
</dbReference>
<feature type="domain" description="FAD-binding PCMH-type" evidence="7">
    <location>
        <begin position="77"/>
        <end position="247"/>
    </location>
</feature>
<dbReference type="InterPro" id="IPR016169">
    <property type="entry name" value="FAD-bd_PCMH_sub2"/>
</dbReference>
<dbReference type="GO" id="GO:0071949">
    <property type="term" value="F:FAD binding"/>
    <property type="evidence" value="ECO:0007669"/>
    <property type="project" value="InterPro"/>
</dbReference>
<comment type="similarity">
    <text evidence="2">Belongs to the oxygen-dependent FAD-linked oxidoreductase family.</text>
</comment>
<protein>
    <recommendedName>
        <fullName evidence="7">FAD-binding PCMH-type domain-containing protein</fullName>
    </recommendedName>
</protein>
<dbReference type="InterPro" id="IPR015345">
    <property type="entry name" value="Cytokinin_DH_FAD/cytokin-bd"/>
</dbReference>
<comment type="cofactor">
    <cofactor evidence="1">
        <name>FAD</name>
        <dbReference type="ChEBI" id="CHEBI:57692"/>
    </cofactor>
</comment>
<dbReference type="InterPro" id="IPR016164">
    <property type="entry name" value="FAD-linked_Oxase-like_C"/>
</dbReference>
<accession>A0A291RKH8</accession>
<dbReference type="Gene3D" id="3.30.43.10">
    <property type="entry name" value="Uridine Diphospho-n-acetylenolpyruvylglucosamine Reductase, domain 2"/>
    <property type="match status" value="1"/>
</dbReference>
<dbReference type="PANTHER" id="PTHR13878:SF107">
    <property type="entry name" value="CYTOKININ DEHYDROGENASE 3"/>
    <property type="match status" value="1"/>
</dbReference>
<evidence type="ECO:0000313" key="9">
    <source>
        <dbReference type="Proteomes" id="UP000221961"/>
    </source>
</evidence>
<evidence type="ECO:0000256" key="6">
    <source>
        <dbReference type="SAM" id="MobiDB-lite"/>
    </source>
</evidence>
<sequence length="492" mass="54009">MICSPSAAIHDRRASTGCSPKYHGGRRRRRETPVGPQHDRGADIRSFTESVRPQLDGALIDDDAVLRAVSIDFGNIVHHRPAAVLRPGSAADVAAVVKAANAFRIKVAARGAGHSCYGQSQAGDGVVVDMTALTSIGEVRDDRIEVATGATWSAVLRKALEHGLTPPVLTDYLGVTVGGTLSVGGIGGTSYGRGLQLDNVLELEVVTGDGAIHTCSPDQERGLFDSVRAGLGQFGIITRATLRLVPAPARVRRYHLDYDSAEAATADQLTLIEDGRFDFVQGHIVPADGRWRHLLEVVRYYTPPETVDNDELLHDLNYRLGSEQIDDLPYWDFMNRIAASEEYLLSTGEWLTPHPWWNAFLPVERASEFLDHLTDTIAPAEVGDTGLLLFYPVLTEHITAPFLRTPDEPITFLVAILQYPPDDPELVNAQLAANLTYYRRARAEGGLTYPIGAIPFEHEDWQHHFGSAWPDFLKAKNAYDPNHLFAPGQEIF</sequence>
<name>A0A291RKH8_9NOCA</name>
<evidence type="ECO:0000256" key="1">
    <source>
        <dbReference type="ARBA" id="ARBA00001974"/>
    </source>
</evidence>
<evidence type="ECO:0000256" key="2">
    <source>
        <dbReference type="ARBA" id="ARBA00005466"/>
    </source>
</evidence>
<dbReference type="PANTHER" id="PTHR13878">
    <property type="entry name" value="GULONOLACTONE OXIDASE"/>
    <property type="match status" value="1"/>
</dbReference>
<dbReference type="AlphaFoldDB" id="A0A291RKH8"/>
<keyword evidence="4" id="KW-0274">FAD</keyword>
<dbReference type="InterPro" id="IPR050432">
    <property type="entry name" value="FAD-linked_Oxidoreductases_BP"/>
</dbReference>
<dbReference type="Pfam" id="PF09265">
    <property type="entry name" value="Cytokin-bind"/>
    <property type="match status" value="1"/>
</dbReference>
<evidence type="ECO:0000256" key="5">
    <source>
        <dbReference type="ARBA" id="ARBA00023002"/>
    </source>
</evidence>
<dbReference type="GO" id="GO:0019139">
    <property type="term" value="F:cytokinin dehydrogenase activity"/>
    <property type="evidence" value="ECO:0007669"/>
    <property type="project" value="InterPro"/>
</dbReference>
<dbReference type="InterPro" id="IPR016170">
    <property type="entry name" value="Cytok_DH_C_sf"/>
</dbReference>
<proteinExistence type="inferred from homology"/>
<dbReference type="Pfam" id="PF01565">
    <property type="entry name" value="FAD_binding_4"/>
    <property type="match status" value="1"/>
</dbReference>
<dbReference type="InterPro" id="IPR016166">
    <property type="entry name" value="FAD-bd_PCMH"/>
</dbReference>
<keyword evidence="5" id="KW-0560">Oxidoreductase</keyword>
<dbReference type="InterPro" id="IPR036318">
    <property type="entry name" value="FAD-bd_PCMH-like_sf"/>
</dbReference>
<organism evidence="8 9">
    <name type="scientific">Nocardia terpenica</name>
    <dbReference type="NCBI Taxonomy" id="455432"/>
    <lineage>
        <taxon>Bacteria</taxon>
        <taxon>Bacillati</taxon>
        <taxon>Actinomycetota</taxon>
        <taxon>Actinomycetes</taxon>
        <taxon>Mycobacteriales</taxon>
        <taxon>Nocardiaceae</taxon>
        <taxon>Nocardia</taxon>
    </lineage>
</organism>
<evidence type="ECO:0000259" key="7">
    <source>
        <dbReference type="PROSITE" id="PS51387"/>
    </source>
</evidence>
<dbReference type="SUPFAM" id="SSF56176">
    <property type="entry name" value="FAD-binding/transporter-associated domain-like"/>
    <property type="match status" value="1"/>
</dbReference>